<dbReference type="EMBL" id="SNRW01021906">
    <property type="protein sequence ID" value="KAA6364243.1"/>
    <property type="molecule type" value="Genomic_DNA"/>
</dbReference>
<reference evidence="1 2" key="1">
    <citation type="submission" date="2019-03" db="EMBL/GenBank/DDBJ databases">
        <title>Single cell metagenomics reveals metabolic interactions within the superorganism composed of flagellate Streblomastix strix and complex community of Bacteroidetes bacteria on its surface.</title>
        <authorList>
            <person name="Treitli S.C."/>
            <person name="Kolisko M."/>
            <person name="Husnik F."/>
            <person name="Keeling P."/>
            <person name="Hampl V."/>
        </authorList>
    </citation>
    <scope>NUCLEOTIDE SEQUENCE [LARGE SCALE GENOMIC DNA]</scope>
    <source>
        <strain evidence="1">ST1C</strain>
    </source>
</reference>
<evidence type="ECO:0000313" key="1">
    <source>
        <dbReference type="EMBL" id="KAA6364243.1"/>
    </source>
</evidence>
<protein>
    <submittedName>
        <fullName evidence="1">Uncharacterized protein</fullName>
    </submittedName>
</protein>
<evidence type="ECO:0000313" key="2">
    <source>
        <dbReference type="Proteomes" id="UP000324800"/>
    </source>
</evidence>
<accession>A0A5J4U1V6</accession>
<gene>
    <name evidence="1" type="ORF">EZS28_040231</name>
</gene>
<sequence>MDSARTRALKNKDWKEKMTRYMGILQELYCENFRSSIGIRHISEGLGNDFKSIDRGYFSPTLRIEQGTETLDKQQEGDLSPILRAIPLWITLQ</sequence>
<proteinExistence type="predicted"/>
<dbReference type="AlphaFoldDB" id="A0A5J4U1V6"/>
<organism evidence="1 2">
    <name type="scientific">Streblomastix strix</name>
    <dbReference type="NCBI Taxonomy" id="222440"/>
    <lineage>
        <taxon>Eukaryota</taxon>
        <taxon>Metamonada</taxon>
        <taxon>Preaxostyla</taxon>
        <taxon>Oxymonadida</taxon>
        <taxon>Streblomastigidae</taxon>
        <taxon>Streblomastix</taxon>
    </lineage>
</organism>
<dbReference type="Proteomes" id="UP000324800">
    <property type="component" value="Unassembled WGS sequence"/>
</dbReference>
<comment type="caution">
    <text evidence="1">The sequence shown here is derived from an EMBL/GenBank/DDBJ whole genome shotgun (WGS) entry which is preliminary data.</text>
</comment>
<name>A0A5J4U1V6_9EUKA</name>